<protein>
    <submittedName>
        <fullName evidence="2">Uncharacterized protein</fullName>
    </submittedName>
</protein>
<keyword evidence="3" id="KW-1185">Reference proteome</keyword>
<evidence type="ECO:0000256" key="1">
    <source>
        <dbReference type="SAM" id="MobiDB-lite"/>
    </source>
</evidence>
<dbReference type="EMBL" id="SRLO01000192">
    <property type="protein sequence ID" value="TNN68321.1"/>
    <property type="molecule type" value="Genomic_DNA"/>
</dbReference>
<feature type="compositionally biased region" description="Polar residues" evidence="1">
    <location>
        <begin position="1"/>
        <end position="10"/>
    </location>
</feature>
<accession>A0A4Z2HRZ8</accession>
<evidence type="ECO:0000313" key="3">
    <source>
        <dbReference type="Proteomes" id="UP000314294"/>
    </source>
</evidence>
<evidence type="ECO:0000313" key="2">
    <source>
        <dbReference type="EMBL" id="TNN68321.1"/>
    </source>
</evidence>
<sequence>MRSSSPTEEQLTYGGAPRAHGIPSPHNTVPSIRQPKPWITKPDRCLGFTLNEINPCETCVTAILCPAAQPAHGGGLTDSAHGRINTPLCANGSGVKAPLNRARRYDLLIRCLSDKHGANMNMNPGLSSLE</sequence>
<dbReference type="AlphaFoldDB" id="A0A4Z2HRZ8"/>
<comment type="caution">
    <text evidence="2">The sequence shown here is derived from an EMBL/GenBank/DDBJ whole genome shotgun (WGS) entry which is preliminary data.</text>
</comment>
<gene>
    <name evidence="2" type="ORF">EYF80_021504</name>
</gene>
<dbReference type="Proteomes" id="UP000314294">
    <property type="component" value="Unassembled WGS sequence"/>
</dbReference>
<proteinExistence type="predicted"/>
<name>A0A4Z2HRZ8_9TELE</name>
<reference evidence="2 3" key="1">
    <citation type="submission" date="2019-03" db="EMBL/GenBank/DDBJ databases">
        <title>First draft genome of Liparis tanakae, snailfish: a comprehensive survey of snailfish specific genes.</title>
        <authorList>
            <person name="Kim W."/>
            <person name="Song I."/>
            <person name="Jeong J.-H."/>
            <person name="Kim D."/>
            <person name="Kim S."/>
            <person name="Ryu S."/>
            <person name="Song J.Y."/>
            <person name="Lee S.K."/>
        </authorList>
    </citation>
    <scope>NUCLEOTIDE SEQUENCE [LARGE SCALE GENOMIC DNA]</scope>
    <source>
        <tissue evidence="2">Muscle</tissue>
    </source>
</reference>
<feature type="region of interest" description="Disordered" evidence="1">
    <location>
        <begin position="1"/>
        <end position="35"/>
    </location>
</feature>
<organism evidence="2 3">
    <name type="scientific">Liparis tanakae</name>
    <name type="common">Tanaka's snailfish</name>
    <dbReference type="NCBI Taxonomy" id="230148"/>
    <lineage>
        <taxon>Eukaryota</taxon>
        <taxon>Metazoa</taxon>
        <taxon>Chordata</taxon>
        <taxon>Craniata</taxon>
        <taxon>Vertebrata</taxon>
        <taxon>Euteleostomi</taxon>
        <taxon>Actinopterygii</taxon>
        <taxon>Neopterygii</taxon>
        <taxon>Teleostei</taxon>
        <taxon>Neoteleostei</taxon>
        <taxon>Acanthomorphata</taxon>
        <taxon>Eupercaria</taxon>
        <taxon>Perciformes</taxon>
        <taxon>Cottioidei</taxon>
        <taxon>Cottales</taxon>
        <taxon>Liparidae</taxon>
        <taxon>Liparis</taxon>
    </lineage>
</organism>